<comment type="caution">
    <text evidence="1">The sequence shown here is derived from an EMBL/GenBank/DDBJ whole genome shotgun (WGS) entry which is preliminary data.</text>
</comment>
<name>A0ACC7MXI7_9PSED</name>
<dbReference type="Proteomes" id="UP001622950">
    <property type="component" value="Unassembled WGS sequence"/>
</dbReference>
<protein>
    <submittedName>
        <fullName evidence="1">Uncharacterized protein</fullName>
    </submittedName>
</protein>
<proteinExistence type="predicted"/>
<accession>A0ACC7MXI7</accession>
<sequence>MSQYTTLTTADGDLDPQFGLEGRVSVLIPSAKSTIAQCIVEGPDDNLYVTASIEPSNNIREFTPAVVCLHKNGAINEAFGNKGIVIQRFTPQLGVRMQQIHFLEDGTETKILLCAVDNTNDINVLIRLHINGRLDETFGEKGLLKVILPAPLSDSPEQMPTSQASSDIGTSGISTVANGKIYLAKHVYMAGLIADIGIITRLNADGSLDLSFNKTGYVAVAHGYWANTTINDIFVQNGKITVCGSLYKRDTSQDYGMLARLNDDGTFDQTFAENGFALVPEATFHRLTQYAEDSILAAGSTLSPAQGVLACFTKEGQLDPKFNGGKILYQSDTERGAIGFHDVGIVQEKIIVAGKLIPNAGLHSLMVARYQNDGTLDPGFGNGKGLVYVPQDTSFGFSTKMALQKDGNVLLIRDTVAIQDRTLIARVLNTNQE</sequence>
<reference evidence="1" key="1">
    <citation type="submission" date="2024-11" db="EMBL/GenBank/DDBJ databases">
        <authorList>
            <person name="Lucas J.A."/>
        </authorList>
    </citation>
    <scope>NUCLEOTIDE SEQUENCE</scope>
    <source>
        <strain evidence="1">Z 8.8</strain>
    </source>
</reference>
<gene>
    <name evidence="1" type="ORF">ACJEBM_18390</name>
</gene>
<evidence type="ECO:0000313" key="1">
    <source>
        <dbReference type="EMBL" id="MFK9082639.1"/>
    </source>
</evidence>
<evidence type="ECO:0000313" key="2">
    <source>
        <dbReference type="Proteomes" id="UP001622950"/>
    </source>
</evidence>
<keyword evidence="2" id="KW-1185">Reference proteome</keyword>
<organism evidence="1 2">
    <name type="scientific">Pseudomonas neuropathica</name>
    <dbReference type="NCBI Taxonomy" id="2730425"/>
    <lineage>
        <taxon>Bacteria</taxon>
        <taxon>Pseudomonadati</taxon>
        <taxon>Pseudomonadota</taxon>
        <taxon>Gammaproteobacteria</taxon>
        <taxon>Pseudomonadales</taxon>
        <taxon>Pseudomonadaceae</taxon>
        <taxon>Pseudomonas</taxon>
    </lineage>
</organism>
<dbReference type="EMBL" id="JBJHQE010000034">
    <property type="protein sequence ID" value="MFK9082639.1"/>
    <property type="molecule type" value="Genomic_DNA"/>
</dbReference>